<dbReference type="EMBL" id="CP040396">
    <property type="protein sequence ID" value="QCT02433.1"/>
    <property type="molecule type" value="Genomic_DNA"/>
</dbReference>
<name>A0A4P8XJJ1_9BACL</name>
<protein>
    <submittedName>
        <fullName evidence="1">Uncharacterized protein</fullName>
    </submittedName>
</protein>
<dbReference type="AlphaFoldDB" id="A0A4P8XJJ1"/>
<dbReference type="Proteomes" id="UP000300879">
    <property type="component" value="Chromosome"/>
</dbReference>
<reference evidence="1 2" key="1">
    <citation type="submission" date="2019-05" db="EMBL/GenBank/DDBJ databases">
        <authorList>
            <person name="Chen C."/>
        </authorList>
    </citation>
    <scope>NUCLEOTIDE SEQUENCE [LARGE SCALE GENOMIC DNA]</scope>
    <source>
        <strain evidence="1 2">HB172198</strain>
    </source>
</reference>
<dbReference type="RefSeq" id="WP_233281180.1">
    <property type="nucleotide sequence ID" value="NZ_CP040396.1"/>
</dbReference>
<proteinExistence type="predicted"/>
<dbReference type="KEGG" id="palo:E6C60_1718"/>
<sequence>MNPFANLPHIRYCKKEAAELEQAAVVLQRIFDKTLHLLHLYLPESLWCAATGLTRKTEKDVFSEQLNNQVILQKWIQSPKGWKCVGMEPLEGEKGQSESILPSADPQEQETAFGGLEGRATGRLLQMVIWSQYEKIALLHPFLGGEAFYTAEELDTVSAYLAPTYLSPQPLQEVGKEYKVKSLSAGVPIYQEKIPAPTLVMDAGGRRLAGLWMTGVHLSAGGFAGIKPYLKVPQGERTYMNASFT</sequence>
<evidence type="ECO:0000313" key="2">
    <source>
        <dbReference type="Proteomes" id="UP000300879"/>
    </source>
</evidence>
<evidence type="ECO:0000313" key="1">
    <source>
        <dbReference type="EMBL" id="QCT02433.1"/>
    </source>
</evidence>
<accession>A0A4P8XJJ1</accession>
<keyword evidence="2" id="KW-1185">Reference proteome</keyword>
<organism evidence="1 2">
    <name type="scientific">Paenibacillus algicola</name>
    <dbReference type="NCBI Taxonomy" id="2565926"/>
    <lineage>
        <taxon>Bacteria</taxon>
        <taxon>Bacillati</taxon>
        <taxon>Bacillota</taxon>
        <taxon>Bacilli</taxon>
        <taxon>Bacillales</taxon>
        <taxon>Paenibacillaceae</taxon>
        <taxon>Paenibacillus</taxon>
    </lineage>
</organism>
<gene>
    <name evidence="1" type="ORF">E6C60_1718</name>
</gene>